<evidence type="ECO:0000256" key="1">
    <source>
        <dbReference type="SAM" id="Coils"/>
    </source>
</evidence>
<reference evidence="4" key="3">
    <citation type="submission" date="2021-06" db="EMBL/GenBank/DDBJ databases">
        <title>Chromosome-level genome assembly for S. haematobium.</title>
        <authorList>
            <person name="Stroehlein A.J."/>
        </authorList>
    </citation>
    <scope>NUCLEOTIDE SEQUENCE</scope>
</reference>
<evidence type="ECO:0000313" key="5">
    <source>
        <dbReference type="Proteomes" id="UP000471633"/>
    </source>
</evidence>
<reference evidence="4" key="1">
    <citation type="journal article" date="2012" name="Nat. Genet.">
        <title>Whole-genome sequence of Schistosoma haematobium.</title>
        <authorList>
            <person name="Young N.D."/>
            <person name="Jex A.R."/>
            <person name="Li B."/>
            <person name="Liu S."/>
            <person name="Yang L."/>
            <person name="Xiong Z."/>
            <person name="Li Y."/>
            <person name="Cantacessi C."/>
            <person name="Hall R.S."/>
            <person name="Xu X."/>
            <person name="Chen F."/>
            <person name="Wu X."/>
            <person name="Zerlotini A."/>
            <person name="Oliveira G."/>
            <person name="Hofmann A."/>
            <person name="Zhang G."/>
            <person name="Fang X."/>
            <person name="Kang Y."/>
            <person name="Campbell B.E."/>
            <person name="Loukas A."/>
            <person name="Ranganathan S."/>
            <person name="Rollinson D."/>
            <person name="Rinaldi G."/>
            <person name="Brindley P.J."/>
            <person name="Yang H."/>
            <person name="Wang J."/>
            <person name="Wang J."/>
            <person name="Gasser R.B."/>
        </authorList>
    </citation>
    <scope>NUCLEOTIDE SEQUENCE</scope>
</reference>
<proteinExistence type="predicted"/>
<sequence length="139" mass="16466">MAEELELFQKEMIALEKHSEEIMEKESEASVSERNLAEINEQIMKWEKIKQLENEKDLYEMRLKKKLTDSINQFKKLENHVDIKIKKEQCYTEDDGDGDYNNNNHGGDDDDDDDDDDNDDDEEDNISDELNNFRTKNTI</sequence>
<dbReference type="CTD" id="24597165"/>
<keyword evidence="1" id="KW-0175">Coiled coil</keyword>
<dbReference type="RefSeq" id="XP_051069744.1">
    <property type="nucleotide sequence ID" value="XM_051213744.1"/>
</dbReference>
<feature type="domain" description="ZNF380 coiled-coil" evidence="3">
    <location>
        <begin position="1"/>
        <end position="57"/>
    </location>
</feature>
<keyword evidence="5" id="KW-1185">Reference proteome</keyword>
<feature type="region of interest" description="Disordered" evidence="2">
    <location>
        <begin position="92"/>
        <end position="139"/>
    </location>
</feature>
<dbReference type="AlphaFoldDB" id="A0A922S0V6"/>
<gene>
    <name evidence="4" type="ORF">MS3_00005654</name>
</gene>
<dbReference type="Proteomes" id="UP000471633">
    <property type="component" value="Unassembled WGS sequence"/>
</dbReference>
<reference evidence="4" key="2">
    <citation type="journal article" date="2019" name="Gigascience">
        <title>High-quality Schistosoma haematobium genome achieved by single-molecule and long-range sequencing.</title>
        <authorList>
            <person name="Stroehlein A.J."/>
            <person name="Korhonen P.K."/>
            <person name="Chong T.M."/>
            <person name="Lim Y.L."/>
            <person name="Chan K.G."/>
            <person name="Webster B."/>
            <person name="Rollinson D."/>
            <person name="Brindley P.J."/>
            <person name="Gasser R.B."/>
            <person name="Young N.D."/>
        </authorList>
    </citation>
    <scope>NUCLEOTIDE SEQUENCE</scope>
</reference>
<comment type="caution">
    <text evidence="4">The sequence shown here is derived from an EMBL/GenBank/DDBJ whole genome shotgun (WGS) entry which is preliminary data.</text>
</comment>
<protein>
    <recommendedName>
        <fullName evidence="3">ZNF380 coiled-coil domain-containing protein</fullName>
    </recommendedName>
</protein>
<feature type="coiled-coil region" evidence="1">
    <location>
        <begin position="5"/>
        <end position="69"/>
    </location>
</feature>
<dbReference type="GeneID" id="24597165"/>
<dbReference type="EMBL" id="AMPZ03000003">
    <property type="protein sequence ID" value="KAH9588175.1"/>
    <property type="molecule type" value="Genomic_DNA"/>
</dbReference>
<accession>A0A922S0V6</accession>
<feature type="compositionally biased region" description="Acidic residues" evidence="2">
    <location>
        <begin position="108"/>
        <end position="127"/>
    </location>
</feature>
<evidence type="ECO:0000259" key="3">
    <source>
        <dbReference type="Pfam" id="PF23406"/>
    </source>
</evidence>
<dbReference type="InterPro" id="IPR059039">
    <property type="entry name" value="ZNF380_CC"/>
</dbReference>
<name>A0A922S0V6_SCHHA</name>
<organism evidence="4 5">
    <name type="scientific">Schistosoma haematobium</name>
    <name type="common">Blood fluke</name>
    <dbReference type="NCBI Taxonomy" id="6185"/>
    <lineage>
        <taxon>Eukaryota</taxon>
        <taxon>Metazoa</taxon>
        <taxon>Spiralia</taxon>
        <taxon>Lophotrochozoa</taxon>
        <taxon>Platyhelminthes</taxon>
        <taxon>Trematoda</taxon>
        <taxon>Digenea</taxon>
        <taxon>Strigeidida</taxon>
        <taxon>Schistosomatoidea</taxon>
        <taxon>Schistosomatidae</taxon>
        <taxon>Schistosoma</taxon>
    </lineage>
</organism>
<evidence type="ECO:0000256" key="2">
    <source>
        <dbReference type="SAM" id="MobiDB-lite"/>
    </source>
</evidence>
<dbReference type="Pfam" id="PF23406">
    <property type="entry name" value="ZNF380_CC"/>
    <property type="match status" value="1"/>
</dbReference>
<reference evidence="4" key="4">
    <citation type="journal article" date="2022" name="PLoS Pathog.">
        <title>Chromosome-level genome of Schistosoma haematobium underpins genome-wide explorations of molecular variation.</title>
        <authorList>
            <person name="Stroehlein A.J."/>
            <person name="Korhonen P.K."/>
            <person name="Lee V.V."/>
            <person name="Ralph S.A."/>
            <person name="Mentink-Kane M."/>
            <person name="You H."/>
            <person name="McManus D.P."/>
            <person name="Tchuente L.T."/>
            <person name="Stothard J.R."/>
            <person name="Kaur P."/>
            <person name="Dudchenko O."/>
            <person name="Aiden E.L."/>
            <person name="Yang B."/>
            <person name="Yang H."/>
            <person name="Emery A.M."/>
            <person name="Webster B.L."/>
            <person name="Brindley P.J."/>
            <person name="Rollinson D."/>
            <person name="Chang B.C.H."/>
            <person name="Gasser R.B."/>
            <person name="Young N.D."/>
        </authorList>
    </citation>
    <scope>NUCLEOTIDE SEQUENCE</scope>
</reference>
<evidence type="ECO:0000313" key="4">
    <source>
        <dbReference type="EMBL" id="KAH9588175.1"/>
    </source>
</evidence>